<dbReference type="STRING" id="758803.SAMN05421803_101848"/>
<accession>A0A1M6CXH3</accession>
<reference evidence="3 4" key="1">
    <citation type="submission" date="2016-11" db="EMBL/GenBank/DDBJ databases">
        <authorList>
            <person name="Jaros S."/>
            <person name="Januszkiewicz K."/>
            <person name="Wedrychowicz H."/>
        </authorList>
    </citation>
    <scope>NUCLEOTIDE SEQUENCE [LARGE SCALE GENOMIC DNA]</scope>
    <source>
        <strain evidence="3 4">CGMCC 4.5723</strain>
    </source>
</reference>
<keyword evidence="4" id="KW-1185">Reference proteome</keyword>
<dbReference type="InterPro" id="IPR044855">
    <property type="entry name" value="CoA-Trfase_III_dom3_sf"/>
</dbReference>
<dbReference type="SUPFAM" id="SSF89796">
    <property type="entry name" value="CoA-transferase family III (CaiB/BaiF)"/>
    <property type="match status" value="1"/>
</dbReference>
<dbReference type="AlphaFoldDB" id="A0A1M6CXH3"/>
<gene>
    <name evidence="3" type="ORF">SAMN05421803_101848</name>
</gene>
<dbReference type="InterPro" id="IPR003673">
    <property type="entry name" value="CoA-Trfase_fam_III"/>
</dbReference>
<dbReference type="GO" id="GO:0008410">
    <property type="term" value="F:CoA-transferase activity"/>
    <property type="evidence" value="ECO:0007669"/>
    <property type="project" value="TreeGrafter"/>
</dbReference>
<name>A0A1M6CXH3_9ACTN</name>
<keyword evidence="1 3" id="KW-0808">Transferase</keyword>
<protein>
    <submittedName>
        <fullName evidence="3">Crotonobetainyl-CoA:carnitine CoA-transferase CaiB</fullName>
    </submittedName>
</protein>
<dbReference type="InterPro" id="IPR050483">
    <property type="entry name" value="CoA-transferase_III_domain"/>
</dbReference>
<dbReference type="PANTHER" id="PTHR48207">
    <property type="entry name" value="SUCCINATE--HYDROXYMETHYLGLUTARATE COA-TRANSFERASE"/>
    <property type="match status" value="1"/>
</dbReference>
<dbReference type="Proteomes" id="UP000184452">
    <property type="component" value="Unassembled WGS sequence"/>
</dbReference>
<feature type="region of interest" description="Disordered" evidence="2">
    <location>
        <begin position="356"/>
        <end position="387"/>
    </location>
</feature>
<evidence type="ECO:0000313" key="3">
    <source>
        <dbReference type="EMBL" id="SHI65514.1"/>
    </source>
</evidence>
<proteinExistence type="predicted"/>
<evidence type="ECO:0000256" key="1">
    <source>
        <dbReference type="ARBA" id="ARBA00022679"/>
    </source>
</evidence>
<evidence type="ECO:0000313" key="4">
    <source>
        <dbReference type="Proteomes" id="UP000184452"/>
    </source>
</evidence>
<dbReference type="InterPro" id="IPR023606">
    <property type="entry name" value="CoA-Trfase_III_dom_1_sf"/>
</dbReference>
<dbReference type="EMBL" id="FQZK01000001">
    <property type="protein sequence ID" value="SHI65514.1"/>
    <property type="molecule type" value="Genomic_DNA"/>
</dbReference>
<dbReference type="Gene3D" id="3.30.1540.10">
    <property type="entry name" value="formyl-coa transferase, domain 3"/>
    <property type="match status" value="1"/>
</dbReference>
<feature type="compositionally biased region" description="Basic and acidic residues" evidence="2">
    <location>
        <begin position="369"/>
        <end position="387"/>
    </location>
</feature>
<dbReference type="RefSeq" id="WP_073375071.1">
    <property type="nucleotide sequence ID" value="NZ_FQZK01000001.1"/>
</dbReference>
<dbReference type="OrthoDB" id="4251672at2"/>
<dbReference type="PANTHER" id="PTHR48207:SF3">
    <property type="entry name" value="SUCCINATE--HYDROXYMETHYLGLUTARATE COA-TRANSFERASE"/>
    <property type="match status" value="1"/>
</dbReference>
<dbReference type="Gene3D" id="3.40.50.10540">
    <property type="entry name" value="Crotonobetainyl-coa:carnitine coa-transferase, domain 1"/>
    <property type="match status" value="1"/>
</dbReference>
<evidence type="ECO:0000256" key="2">
    <source>
        <dbReference type="SAM" id="MobiDB-lite"/>
    </source>
</evidence>
<sequence length="387" mass="41051">MQEATQGPLSGLLVADFSRILAGPYATMLLADLGAEVVKVESPAGDDTRTWSPPLRGDRSTYYLSVNRNKRSVVLDLADPGDLEAARTLARRCDVFIENFRPGALERFGLDHASVAAGNERVVYASISGFGTGEGARIPGYDLMVQAISGLMSLTGDPDGPPYRAGISVFDVVTGLHAAVGVLAALHERERSGLGRRVSVDLLSSALSGLVNQSGAYAAAGVVPHRMGNAHPSLFPYEPLPTADGDLIVIAGNDRQFARLCDALGVPGLAADPRFARNQDRTARRDELRPHLVRALAARPRAAWFDLLIAAGVPCAPINSVAEGVAFAEGLGLGPVVAAGEGEDAVPGVRNPLSFSRGAPRYDLPPPRLGEHTEEIRAWLEEDDRER</sequence>
<dbReference type="Pfam" id="PF02515">
    <property type="entry name" value="CoA_transf_3"/>
    <property type="match status" value="1"/>
</dbReference>
<organism evidence="3 4">
    <name type="scientific">Nocardiopsis flavescens</name>
    <dbReference type="NCBI Taxonomy" id="758803"/>
    <lineage>
        <taxon>Bacteria</taxon>
        <taxon>Bacillati</taxon>
        <taxon>Actinomycetota</taxon>
        <taxon>Actinomycetes</taxon>
        <taxon>Streptosporangiales</taxon>
        <taxon>Nocardiopsidaceae</taxon>
        <taxon>Nocardiopsis</taxon>
    </lineage>
</organism>